<evidence type="ECO:0000313" key="3">
    <source>
        <dbReference type="EMBL" id="GGB39605.1"/>
    </source>
</evidence>
<dbReference type="SUPFAM" id="SSF56349">
    <property type="entry name" value="DNA breaking-rejoining enzymes"/>
    <property type="match status" value="1"/>
</dbReference>
<keyword evidence="1" id="KW-0233">DNA recombination</keyword>
<dbReference type="GO" id="GO:0015074">
    <property type="term" value="P:DNA integration"/>
    <property type="evidence" value="ECO:0007669"/>
    <property type="project" value="InterPro"/>
</dbReference>
<dbReference type="GO" id="GO:0006310">
    <property type="term" value="P:DNA recombination"/>
    <property type="evidence" value="ECO:0007669"/>
    <property type="project" value="UniProtKB-KW"/>
</dbReference>
<evidence type="ECO:0000313" key="4">
    <source>
        <dbReference type="Proteomes" id="UP000623067"/>
    </source>
</evidence>
<dbReference type="Proteomes" id="UP000623067">
    <property type="component" value="Unassembled WGS sequence"/>
</dbReference>
<dbReference type="RefSeq" id="WP_188659923.1">
    <property type="nucleotide sequence ID" value="NZ_BMIH01000004.1"/>
</dbReference>
<dbReference type="InterPro" id="IPR011010">
    <property type="entry name" value="DNA_brk_join_enz"/>
</dbReference>
<dbReference type="GO" id="GO:0003677">
    <property type="term" value="F:DNA binding"/>
    <property type="evidence" value="ECO:0007669"/>
    <property type="project" value="InterPro"/>
</dbReference>
<reference evidence="3" key="2">
    <citation type="submission" date="2020-09" db="EMBL/GenBank/DDBJ databases">
        <authorList>
            <person name="Sun Q."/>
            <person name="Zhou Y."/>
        </authorList>
    </citation>
    <scope>NUCLEOTIDE SEQUENCE</scope>
    <source>
        <strain evidence="3">CGMCC 1.15330</strain>
    </source>
</reference>
<name>A0A916TC53_9SPHN</name>
<dbReference type="InterPro" id="IPR013762">
    <property type="entry name" value="Integrase-like_cat_sf"/>
</dbReference>
<reference evidence="3" key="1">
    <citation type="journal article" date="2014" name="Int. J. Syst. Evol. Microbiol.">
        <title>Complete genome sequence of Corynebacterium casei LMG S-19264T (=DSM 44701T), isolated from a smear-ripened cheese.</title>
        <authorList>
            <consortium name="US DOE Joint Genome Institute (JGI-PGF)"/>
            <person name="Walter F."/>
            <person name="Albersmeier A."/>
            <person name="Kalinowski J."/>
            <person name="Ruckert C."/>
        </authorList>
    </citation>
    <scope>NUCLEOTIDE SEQUENCE</scope>
    <source>
        <strain evidence="3">CGMCC 1.15330</strain>
    </source>
</reference>
<accession>A0A916TC53</accession>
<dbReference type="AlphaFoldDB" id="A0A916TC53"/>
<feature type="region of interest" description="Disordered" evidence="2">
    <location>
        <begin position="755"/>
        <end position="782"/>
    </location>
</feature>
<proteinExistence type="predicted"/>
<gene>
    <name evidence="3" type="ORF">GCM10011380_31410</name>
</gene>
<feature type="compositionally biased region" description="Basic and acidic residues" evidence="2">
    <location>
        <begin position="761"/>
        <end position="782"/>
    </location>
</feature>
<sequence>MTAAATVVAGGRVRGAHQFDFHALLDGAAEPPPSPAPGLGQLTVTDAQARLQLGLSRRKLRTLVAAGALIRPAPGHVALEADATCASVFASWTESYEPSATRAAVRRFTDVRDACAVRDAEQPPARVLLAAGAVLAETGGVHRPEELAALLRMPSAAARSAAARLARLIGTPWDADVTMVPVRPWTMDMVVAAVPALTGAPATCLDSDAREHHEEPGDRSRARLAATAPVTGPAALFAIVAAASARREERLEHHMVMVQRFAHWLRRLRPGAGHRDEQAIEATLEHIAFSPELDGAMPPGVRDMVCRTWLLLTDVTERYARGVDPDGVKCIMDLVPARHPDQSGFRKRLLDHFRDLRSQARENRKERSDPLADALTDKVARFWERMEQIGSLCDAAYAARDRLLANRDPDAPPYEDFLVRIPVLDDNGRLLSGHPDGHIQEERWRAWLTDALRESLGLPAVPVQDTLAIDGVEKAPDAPRVMFERLGARAVAGGRTVKPFLVTLSDCGAMARPTGLDRRMLRRRQTILRTWRLPASRSLPQGLMWFDEADEAVWRRAIARRRSMVPLEQFETGALFAELGCNAVLESLCRGGAFMQMERSAEGWPTDDSGERNAGLCFAAIEKTAAGKDPEFVHLPVLDQTIVDAMSVAARVSRAAGRTDGSVPDVLIEERYRWKRPHERPFIFQWNGQALKLTQVCDMLRLLFANIADATFHDFRHACAADLFELCRSPEIVQRALGQTSGVWRHYARQTARMRRREQRRRQQEKEAALADRHNNMERIVA</sequence>
<dbReference type="EMBL" id="BMIH01000004">
    <property type="protein sequence ID" value="GGB39605.1"/>
    <property type="molecule type" value="Genomic_DNA"/>
</dbReference>
<evidence type="ECO:0000256" key="1">
    <source>
        <dbReference type="ARBA" id="ARBA00023172"/>
    </source>
</evidence>
<comment type="caution">
    <text evidence="3">The sequence shown here is derived from an EMBL/GenBank/DDBJ whole genome shotgun (WGS) entry which is preliminary data.</text>
</comment>
<organism evidence="3 4">
    <name type="scientific">Sphingomonas metalli</name>
    <dbReference type="NCBI Taxonomy" id="1779358"/>
    <lineage>
        <taxon>Bacteria</taxon>
        <taxon>Pseudomonadati</taxon>
        <taxon>Pseudomonadota</taxon>
        <taxon>Alphaproteobacteria</taxon>
        <taxon>Sphingomonadales</taxon>
        <taxon>Sphingomonadaceae</taxon>
        <taxon>Sphingomonas</taxon>
    </lineage>
</organism>
<dbReference type="Gene3D" id="1.10.443.10">
    <property type="entry name" value="Intergrase catalytic core"/>
    <property type="match status" value="1"/>
</dbReference>
<protein>
    <submittedName>
        <fullName evidence="3">Uncharacterized protein</fullName>
    </submittedName>
</protein>
<evidence type="ECO:0000256" key="2">
    <source>
        <dbReference type="SAM" id="MobiDB-lite"/>
    </source>
</evidence>
<keyword evidence="4" id="KW-1185">Reference proteome</keyword>